<comment type="caution">
    <text evidence="2">The sequence shown here is derived from an EMBL/GenBank/DDBJ whole genome shotgun (WGS) entry which is preliminary data.</text>
</comment>
<dbReference type="EMBL" id="MU825515">
    <property type="protein sequence ID" value="KAJ7388287.1"/>
    <property type="molecule type" value="Genomic_DNA"/>
</dbReference>
<organism evidence="2 3">
    <name type="scientific">Desmophyllum pertusum</name>
    <dbReference type="NCBI Taxonomy" id="174260"/>
    <lineage>
        <taxon>Eukaryota</taxon>
        <taxon>Metazoa</taxon>
        <taxon>Cnidaria</taxon>
        <taxon>Anthozoa</taxon>
        <taxon>Hexacorallia</taxon>
        <taxon>Scleractinia</taxon>
        <taxon>Caryophylliina</taxon>
        <taxon>Caryophylliidae</taxon>
        <taxon>Desmophyllum</taxon>
    </lineage>
</organism>
<dbReference type="Proteomes" id="UP001163046">
    <property type="component" value="Unassembled WGS sequence"/>
</dbReference>
<gene>
    <name evidence="2" type="ORF">OS493_038776</name>
</gene>
<dbReference type="AlphaFoldDB" id="A0A9X0D5P3"/>
<protein>
    <submittedName>
        <fullName evidence="2">Uncharacterized protein</fullName>
    </submittedName>
</protein>
<evidence type="ECO:0000313" key="3">
    <source>
        <dbReference type="Proteomes" id="UP001163046"/>
    </source>
</evidence>
<sequence length="51" mass="5709">NKNCRNYSGPPIKKDTSPSTDQIIDLENQDHTKRPPAPLPEPVEDIPEAEL</sequence>
<feature type="region of interest" description="Disordered" evidence="1">
    <location>
        <begin position="1"/>
        <end position="51"/>
    </location>
</feature>
<feature type="non-terminal residue" evidence="2">
    <location>
        <position position="1"/>
    </location>
</feature>
<name>A0A9X0D5P3_9CNID</name>
<evidence type="ECO:0000256" key="1">
    <source>
        <dbReference type="SAM" id="MobiDB-lite"/>
    </source>
</evidence>
<keyword evidence="3" id="KW-1185">Reference proteome</keyword>
<accession>A0A9X0D5P3</accession>
<feature type="compositionally biased region" description="Acidic residues" evidence="1">
    <location>
        <begin position="42"/>
        <end position="51"/>
    </location>
</feature>
<proteinExistence type="predicted"/>
<reference evidence="2" key="1">
    <citation type="submission" date="2023-01" db="EMBL/GenBank/DDBJ databases">
        <title>Genome assembly of the deep-sea coral Lophelia pertusa.</title>
        <authorList>
            <person name="Herrera S."/>
            <person name="Cordes E."/>
        </authorList>
    </citation>
    <scope>NUCLEOTIDE SEQUENCE</scope>
    <source>
        <strain evidence="2">USNM1676648</strain>
        <tissue evidence="2">Polyp</tissue>
    </source>
</reference>
<evidence type="ECO:0000313" key="2">
    <source>
        <dbReference type="EMBL" id="KAJ7388287.1"/>
    </source>
</evidence>